<dbReference type="GO" id="GO:0004497">
    <property type="term" value="F:monooxygenase activity"/>
    <property type="evidence" value="ECO:0007669"/>
    <property type="project" value="UniProtKB-KW"/>
</dbReference>
<name>A0A1W1BAI3_9ZZZZ</name>
<dbReference type="PANTHER" id="PTHR33336">
    <property type="entry name" value="QUINOL MONOOXYGENASE YGIN-RELATED"/>
    <property type="match status" value="1"/>
</dbReference>
<dbReference type="PROSITE" id="PS51725">
    <property type="entry name" value="ABM"/>
    <property type="match status" value="1"/>
</dbReference>
<dbReference type="InterPro" id="IPR050744">
    <property type="entry name" value="AI-2_Isomerase_LsrG"/>
</dbReference>
<organism evidence="2">
    <name type="scientific">hydrothermal vent metagenome</name>
    <dbReference type="NCBI Taxonomy" id="652676"/>
    <lineage>
        <taxon>unclassified sequences</taxon>
        <taxon>metagenomes</taxon>
        <taxon>ecological metagenomes</taxon>
    </lineage>
</organism>
<sequence length="94" mass="11120">MTITKQVIFVAKDENIEELKALLRDMVEPSRAEDGCLFYHIHQMVEKPNTFVVLESWRDEKALDGHKNSDHYHYYKSHFEPYTADKYSDELVAL</sequence>
<dbReference type="Pfam" id="PF03992">
    <property type="entry name" value="ABM"/>
    <property type="match status" value="1"/>
</dbReference>
<dbReference type="InterPro" id="IPR011008">
    <property type="entry name" value="Dimeric_a/b-barrel"/>
</dbReference>
<dbReference type="SUPFAM" id="SSF54909">
    <property type="entry name" value="Dimeric alpha+beta barrel"/>
    <property type="match status" value="1"/>
</dbReference>
<accession>A0A1W1BAI3</accession>
<dbReference type="AlphaFoldDB" id="A0A1W1BAI3"/>
<proteinExistence type="predicted"/>
<feature type="domain" description="ABM" evidence="1">
    <location>
        <begin position="3"/>
        <end position="91"/>
    </location>
</feature>
<keyword evidence="2" id="KW-0503">Monooxygenase</keyword>
<keyword evidence="2" id="KW-0560">Oxidoreductase</keyword>
<reference evidence="2" key="1">
    <citation type="submission" date="2016-10" db="EMBL/GenBank/DDBJ databases">
        <authorList>
            <person name="de Groot N.N."/>
        </authorList>
    </citation>
    <scope>NUCLEOTIDE SEQUENCE</scope>
</reference>
<gene>
    <name evidence="2" type="ORF">MNB_SV-6-1802</name>
</gene>
<dbReference type="Gene3D" id="3.30.70.100">
    <property type="match status" value="1"/>
</dbReference>
<evidence type="ECO:0000313" key="2">
    <source>
        <dbReference type="EMBL" id="SFV50554.1"/>
    </source>
</evidence>
<evidence type="ECO:0000259" key="1">
    <source>
        <dbReference type="PROSITE" id="PS51725"/>
    </source>
</evidence>
<protein>
    <submittedName>
        <fullName evidence="2">Antibiotic biosynthesis monooxygenase domain protein</fullName>
    </submittedName>
</protein>
<dbReference type="PANTHER" id="PTHR33336:SF3">
    <property type="entry name" value="ABM DOMAIN-CONTAINING PROTEIN"/>
    <property type="match status" value="1"/>
</dbReference>
<dbReference type="EMBL" id="FPHC01000013">
    <property type="protein sequence ID" value="SFV50554.1"/>
    <property type="molecule type" value="Genomic_DNA"/>
</dbReference>
<dbReference type="InterPro" id="IPR007138">
    <property type="entry name" value="ABM_dom"/>
</dbReference>